<dbReference type="Gene3D" id="3.40.50.1110">
    <property type="entry name" value="SGNH hydrolase"/>
    <property type="match status" value="1"/>
</dbReference>
<evidence type="ECO:0000313" key="3">
    <source>
        <dbReference type="EMBL" id="WGT46125.1"/>
    </source>
</evidence>
<dbReference type="EMBL" id="CP123967">
    <property type="protein sequence ID" value="WGT46125.1"/>
    <property type="molecule type" value="Genomic_DNA"/>
</dbReference>
<organism evidence="3 4">
    <name type="scientific">Tessaracoccus lacteus</name>
    <dbReference type="NCBI Taxonomy" id="3041766"/>
    <lineage>
        <taxon>Bacteria</taxon>
        <taxon>Bacillati</taxon>
        <taxon>Actinomycetota</taxon>
        <taxon>Actinomycetes</taxon>
        <taxon>Propionibacteriales</taxon>
        <taxon>Propionibacteriaceae</taxon>
        <taxon>Tessaracoccus</taxon>
    </lineage>
</organism>
<dbReference type="Pfam" id="PF14606">
    <property type="entry name" value="Lipase_GDSL_3"/>
    <property type="match status" value="1"/>
</dbReference>
<dbReference type="InterPro" id="IPR036514">
    <property type="entry name" value="SGNH_hydro_sf"/>
</dbReference>
<evidence type="ECO:0000313" key="4">
    <source>
        <dbReference type="Proteomes" id="UP001244136"/>
    </source>
</evidence>
<dbReference type="RefSeq" id="WP_281143943.1">
    <property type="nucleotide sequence ID" value="NZ_CP123967.1"/>
</dbReference>
<dbReference type="GO" id="GO:0016787">
    <property type="term" value="F:hydrolase activity"/>
    <property type="evidence" value="ECO:0007669"/>
    <property type="project" value="UniProtKB-KW"/>
</dbReference>
<evidence type="ECO:0000259" key="2">
    <source>
        <dbReference type="Pfam" id="PF21181"/>
    </source>
</evidence>
<proteinExistence type="predicted"/>
<evidence type="ECO:0000259" key="1">
    <source>
        <dbReference type="Pfam" id="PF14606"/>
    </source>
</evidence>
<protein>
    <submittedName>
        <fullName evidence="3">SGNH/GDSL hydrolase family protein</fullName>
    </submittedName>
</protein>
<dbReference type="InterPro" id="IPR013830">
    <property type="entry name" value="SGNH_hydro"/>
</dbReference>
<keyword evidence="3" id="KW-0378">Hydrolase</keyword>
<dbReference type="Pfam" id="PF21181">
    <property type="entry name" value="SsfX3_N"/>
    <property type="match status" value="1"/>
</dbReference>
<name>A0ABY8PUL1_9ACTN</name>
<dbReference type="SUPFAM" id="SSF52266">
    <property type="entry name" value="SGNH hydrolase"/>
    <property type="match status" value="1"/>
</dbReference>
<accession>A0ABY8PUL1</accession>
<feature type="domain" description="SGNH hydrolase-type esterase" evidence="1">
    <location>
        <begin position="166"/>
        <end position="268"/>
    </location>
</feature>
<feature type="domain" description="SsfX3-like N-terminal" evidence="2">
    <location>
        <begin position="12"/>
        <end position="144"/>
    </location>
</feature>
<dbReference type="InterPro" id="IPR048977">
    <property type="entry name" value="SsfX3-like_N"/>
</dbReference>
<gene>
    <name evidence="3" type="ORF">QH948_08080</name>
</gene>
<keyword evidence="4" id="KW-1185">Reference proteome</keyword>
<dbReference type="Proteomes" id="UP001244136">
    <property type="component" value="Chromosome"/>
</dbReference>
<reference evidence="3 4" key="1">
    <citation type="journal article" date="2008" name="Int. J. Syst. Evol. Microbiol.">
        <title>Tessaracoccus flavescens sp. nov., isolated from marine sediment.</title>
        <authorList>
            <person name="Lee D.W."/>
            <person name="Lee S.D."/>
        </authorList>
    </citation>
    <scope>NUCLEOTIDE SEQUENCE [LARGE SCALE GENOMIC DNA]</scope>
    <source>
        <strain evidence="3 4">T21</strain>
    </source>
</reference>
<dbReference type="Gene3D" id="2.60.120.260">
    <property type="entry name" value="Galactose-binding domain-like"/>
    <property type="match status" value="1"/>
</dbReference>
<sequence>MITVPLTPDLVRGVAELEPTDRGLVLHRLPAWVRRQLPDPQLMSMETQPSGARVAFRTTATRVELEFRSSRVAYVGADRPRGRVDAFVDGTLVTTDEITGGDAVEVNLLTGSTRPVQGDPHTTVLAGLSPTDKLVELWLPHNEALTLVALRADAPAVPDDRPRRRWVHHGSSISQGSAATSPSLIWPALAARAADLELRNLGFGGAAMADQCLARVIRDTPADVISIKLGINIVNADAMRLRAFIPAMHGFLDTVRDGHPETPLFLVTPIYCPIHEDTPGPGAFDMATIGSPQVRFIATGDPAEVASGRLTLRSIRDALTQIAATRDDRNLHLIDGLSLFGPTDEAAHPLADALHPDTASHELIGTRFAEQALTRLD</sequence>